<proteinExistence type="predicted"/>
<dbReference type="Gene3D" id="3.30.450.80">
    <property type="entry name" value="Transcription factor LuxR-like, autoinducer-binding domain"/>
    <property type="match status" value="1"/>
</dbReference>
<dbReference type="PANTHER" id="PTHR44688:SF16">
    <property type="entry name" value="DNA-BINDING TRANSCRIPTIONAL ACTIVATOR DEVR_DOSR"/>
    <property type="match status" value="1"/>
</dbReference>
<dbReference type="EMBL" id="CP136862">
    <property type="protein sequence ID" value="WOJ91153.1"/>
    <property type="molecule type" value="Genomic_DNA"/>
</dbReference>
<evidence type="ECO:0000259" key="4">
    <source>
        <dbReference type="PROSITE" id="PS50043"/>
    </source>
</evidence>
<keyword evidence="3" id="KW-0804">Transcription</keyword>
<dbReference type="InterPro" id="IPR036693">
    <property type="entry name" value="TF_LuxR_autoind-bd_dom_sf"/>
</dbReference>
<dbReference type="Gene3D" id="1.10.10.10">
    <property type="entry name" value="Winged helix-like DNA-binding domain superfamily/Winged helix DNA-binding domain"/>
    <property type="match status" value="1"/>
</dbReference>
<keyword evidence="6" id="KW-1185">Reference proteome</keyword>
<evidence type="ECO:0000256" key="3">
    <source>
        <dbReference type="ARBA" id="ARBA00023163"/>
    </source>
</evidence>
<evidence type="ECO:0000313" key="5">
    <source>
        <dbReference type="EMBL" id="WOJ91153.1"/>
    </source>
</evidence>
<keyword evidence="1" id="KW-0805">Transcription regulation</keyword>
<dbReference type="SMART" id="SM00421">
    <property type="entry name" value="HTH_LUXR"/>
    <property type="match status" value="1"/>
</dbReference>
<dbReference type="SUPFAM" id="SSF46894">
    <property type="entry name" value="C-terminal effector domain of the bipartite response regulators"/>
    <property type="match status" value="1"/>
</dbReference>
<dbReference type="Proteomes" id="UP001626536">
    <property type="component" value="Chromosome"/>
</dbReference>
<keyword evidence="2" id="KW-0238">DNA-binding</keyword>
<feature type="domain" description="HTH luxR-type" evidence="4">
    <location>
        <begin position="173"/>
        <end position="238"/>
    </location>
</feature>
<dbReference type="PANTHER" id="PTHR44688">
    <property type="entry name" value="DNA-BINDING TRANSCRIPTIONAL ACTIVATOR DEVR_DOSR"/>
    <property type="match status" value="1"/>
</dbReference>
<name>A0ABZ0HVB1_9HYPH</name>
<organism evidence="5 6">
    <name type="scientific">Methylocapsa polymorpha</name>
    <dbReference type="NCBI Taxonomy" id="3080828"/>
    <lineage>
        <taxon>Bacteria</taxon>
        <taxon>Pseudomonadati</taxon>
        <taxon>Pseudomonadota</taxon>
        <taxon>Alphaproteobacteria</taxon>
        <taxon>Hyphomicrobiales</taxon>
        <taxon>Beijerinckiaceae</taxon>
        <taxon>Methylocapsa</taxon>
    </lineage>
</organism>
<dbReference type="Pfam" id="PF00196">
    <property type="entry name" value="GerE"/>
    <property type="match status" value="1"/>
</dbReference>
<dbReference type="InterPro" id="IPR016032">
    <property type="entry name" value="Sig_transdc_resp-reg_C-effctor"/>
</dbReference>
<dbReference type="InterPro" id="IPR000792">
    <property type="entry name" value="Tscrpt_reg_LuxR_C"/>
</dbReference>
<dbReference type="RefSeq" id="WP_407340742.1">
    <property type="nucleotide sequence ID" value="NZ_CP136862.1"/>
</dbReference>
<protein>
    <submittedName>
        <fullName evidence="5">LuxR C-terminal-related transcriptional regulator</fullName>
    </submittedName>
</protein>
<sequence length="240" mass="26870">MTNLDSVDLRTLLRLEADLSEQALDGFLELIRGHFGLASVVYVCPSLGRRHINDPFLALAYNRARLEHLRAGDPASSDVIRIDVDFPLEWSVVQQLEDNIWRLLNKAQRSGMDHRGLTIAVPGEGSQVEALFSVRSDERDAKWRERRAELLKDLVSVAHYAHQYMRQLHGRGVHADLNAMSGREIEVLRWMASGKRLEEAALEMRLMVGTAAAHLGSARWKLQALNVAHAVAKAARAGLI</sequence>
<reference evidence="5 6" key="1">
    <citation type="submission" date="2023-10" db="EMBL/GenBank/DDBJ databases">
        <title>Novel methanotroph of the genus Methylocapsa from a subarctic wetland.</title>
        <authorList>
            <person name="Belova S.E."/>
            <person name="Oshkin I.Y."/>
            <person name="Miroshnikov K."/>
            <person name="Dedysh S.N."/>
        </authorList>
    </citation>
    <scope>NUCLEOTIDE SEQUENCE [LARGE SCALE GENOMIC DNA]</scope>
    <source>
        <strain evidence="5 6">RX1</strain>
    </source>
</reference>
<accession>A0ABZ0HVB1</accession>
<gene>
    <name evidence="5" type="ORF">RZS28_07720</name>
</gene>
<evidence type="ECO:0000313" key="6">
    <source>
        <dbReference type="Proteomes" id="UP001626536"/>
    </source>
</evidence>
<evidence type="ECO:0000256" key="2">
    <source>
        <dbReference type="ARBA" id="ARBA00023125"/>
    </source>
</evidence>
<dbReference type="PROSITE" id="PS50043">
    <property type="entry name" value="HTH_LUXR_2"/>
    <property type="match status" value="1"/>
</dbReference>
<evidence type="ECO:0000256" key="1">
    <source>
        <dbReference type="ARBA" id="ARBA00023015"/>
    </source>
</evidence>
<dbReference type="SUPFAM" id="SSF75516">
    <property type="entry name" value="Pheromone-binding domain of LuxR-like quorum-sensing transcription factors"/>
    <property type="match status" value="1"/>
</dbReference>
<dbReference type="InterPro" id="IPR036388">
    <property type="entry name" value="WH-like_DNA-bd_sf"/>
</dbReference>